<evidence type="ECO:0000256" key="4">
    <source>
        <dbReference type="RuleBase" id="RU000304"/>
    </source>
</evidence>
<evidence type="ECO:0000256" key="1">
    <source>
        <dbReference type="ARBA" id="ARBA00022741"/>
    </source>
</evidence>
<keyword evidence="1 3" id="KW-0547">Nucleotide-binding</keyword>
<dbReference type="PROSITE" id="PS50011">
    <property type="entry name" value="PROTEIN_KINASE_DOM"/>
    <property type="match status" value="1"/>
</dbReference>
<dbReference type="SMART" id="SM00220">
    <property type="entry name" value="S_TKc"/>
    <property type="match status" value="1"/>
</dbReference>
<dbReference type="GO" id="GO:0044773">
    <property type="term" value="P:mitotic DNA damage checkpoint signaling"/>
    <property type="evidence" value="ECO:0007669"/>
    <property type="project" value="TreeGrafter"/>
</dbReference>
<evidence type="ECO:0000313" key="6">
    <source>
        <dbReference type="EMBL" id="KAJ3118268.1"/>
    </source>
</evidence>
<keyword evidence="4" id="KW-0808">Transferase</keyword>
<gene>
    <name evidence="6" type="ORF">HK100_000641</name>
</gene>
<keyword evidence="7" id="KW-1185">Reference proteome</keyword>
<dbReference type="PANTHER" id="PTHR44167">
    <property type="entry name" value="OVARIAN-SPECIFIC SERINE/THREONINE-PROTEIN KINASE LOK-RELATED"/>
    <property type="match status" value="1"/>
</dbReference>
<reference evidence="6" key="1">
    <citation type="submission" date="2020-05" db="EMBL/GenBank/DDBJ databases">
        <title>Phylogenomic resolution of chytrid fungi.</title>
        <authorList>
            <person name="Stajich J.E."/>
            <person name="Amses K."/>
            <person name="Simmons R."/>
            <person name="Seto K."/>
            <person name="Myers J."/>
            <person name="Bonds A."/>
            <person name="Quandt C.A."/>
            <person name="Barry K."/>
            <person name="Liu P."/>
            <person name="Grigoriev I."/>
            <person name="Longcore J.E."/>
            <person name="James T.Y."/>
        </authorList>
    </citation>
    <scope>NUCLEOTIDE SEQUENCE</scope>
    <source>
        <strain evidence="6">JEL0513</strain>
    </source>
</reference>
<dbReference type="GO" id="GO:0004674">
    <property type="term" value="F:protein serine/threonine kinase activity"/>
    <property type="evidence" value="ECO:0007669"/>
    <property type="project" value="UniProtKB-KW"/>
</dbReference>
<organism evidence="6 7">
    <name type="scientific">Physocladia obscura</name>
    <dbReference type="NCBI Taxonomy" id="109957"/>
    <lineage>
        <taxon>Eukaryota</taxon>
        <taxon>Fungi</taxon>
        <taxon>Fungi incertae sedis</taxon>
        <taxon>Chytridiomycota</taxon>
        <taxon>Chytridiomycota incertae sedis</taxon>
        <taxon>Chytridiomycetes</taxon>
        <taxon>Chytridiales</taxon>
        <taxon>Chytriomycetaceae</taxon>
        <taxon>Physocladia</taxon>
    </lineage>
</organism>
<accession>A0AAD5XF35</accession>
<evidence type="ECO:0000259" key="5">
    <source>
        <dbReference type="PROSITE" id="PS50011"/>
    </source>
</evidence>
<dbReference type="SUPFAM" id="SSF56112">
    <property type="entry name" value="Protein kinase-like (PK-like)"/>
    <property type="match status" value="1"/>
</dbReference>
<dbReference type="InterPro" id="IPR008271">
    <property type="entry name" value="Ser/Thr_kinase_AS"/>
</dbReference>
<keyword evidence="4" id="KW-0723">Serine/threonine-protein kinase</keyword>
<comment type="similarity">
    <text evidence="4">Belongs to the protein kinase superfamily.</text>
</comment>
<proteinExistence type="inferred from homology"/>
<dbReference type="InterPro" id="IPR011009">
    <property type="entry name" value="Kinase-like_dom_sf"/>
</dbReference>
<sequence>MAVTTTQTTTTAPAAAAATGAGMKRVFSRSRTSSVASATPAASAKANSDFVLSEADMKNVRIVVPADIAVLAGGREKTQAPPSTLYGGLSSENKARVAVTQSFALSPYKMLVEYKVARIVGFGSNGVVLAASCVASSTPVAIKVIYKSRASSKYIKNPNEVDVLKFVNQQIEQTNQNEPSNIITYIEDWQDANHFYLVTELFGSDWLAASPASSDEMNPLLFKAVFENAPPVKISLPFSAGSSDLWAWSYAHRAHVWETSHQAHSMLPLRPIKQLMKQLATALARMHTLGFYHGDIKVENVLVQSGGGEGPEIKLADFGHAKHSSFGIKCYGTQEVSVPEFLADCPYVPETLDGRACDIFALGMVMFVLLNESGELPRAVKAVKSGKLGYNQLMHSNQDNGLFPFDAIADADVYSQNLLDGMCCIDPTLRMTIDQVLVHPWLSDV</sequence>
<keyword evidence="4" id="KW-0418">Kinase</keyword>
<dbReference type="Pfam" id="PF00069">
    <property type="entry name" value="Pkinase"/>
    <property type="match status" value="1"/>
</dbReference>
<protein>
    <recommendedName>
        <fullName evidence="5">Protein kinase domain-containing protein</fullName>
    </recommendedName>
</protein>
<feature type="binding site" evidence="3">
    <location>
        <position position="143"/>
    </location>
    <ligand>
        <name>ATP</name>
        <dbReference type="ChEBI" id="CHEBI:30616"/>
    </ligand>
</feature>
<dbReference type="InterPro" id="IPR017441">
    <property type="entry name" value="Protein_kinase_ATP_BS"/>
</dbReference>
<dbReference type="GO" id="GO:0005524">
    <property type="term" value="F:ATP binding"/>
    <property type="evidence" value="ECO:0007669"/>
    <property type="project" value="UniProtKB-UniRule"/>
</dbReference>
<feature type="domain" description="Protein kinase" evidence="5">
    <location>
        <begin position="114"/>
        <end position="442"/>
    </location>
</feature>
<evidence type="ECO:0000256" key="3">
    <source>
        <dbReference type="PROSITE-ProRule" id="PRU10141"/>
    </source>
</evidence>
<keyword evidence="2 3" id="KW-0067">ATP-binding</keyword>
<dbReference type="EMBL" id="JADGJH010001129">
    <property type="protein sequence ID" value="KAJ3118268.1"/>
    <property type="molecule type" value="Genomic_DNA"/>
</dbReference>
<evidence type="ECO:0000256" key="2">
    <source>
        <dbReference type="ARBA" id="ARBA00022840"/>
    </source>
</evidence>
<dbReference type="GO" id="GO:0005634">
    <property type="term" value="C:nucleus"/>
    <property type="evidence" value="ECO:0007669"/>
    <property type="project" value="TreeGrafter"/>
</dbReference>
<dbReference type="InterPro" id="IPR000719">
    <property type="entry name" value="Prot_kinase_dom"/>
</dbReference>
<dbReference type="Gene3D" id="3.30.200.20">
    <property type="entry name" value="Phosphorylase Kinase, domain 1"/>
    <property type="match status" value="1"/>
</dbReference>
<comment type="caution">
    <text evidence="6">The sequence shown here is derived from an EMBL/GenBank/DDBJ whole genome shotgun (WGS) entry which is preliminary data.</text>
</comment>
<dbReference type="PROSITE" id="PS00108">
    <property type="entry name" value="PROTEIN_KINASE_ST"/>
    <property type="match status" value="1"/>
</dbReference>
<dbReference type="Gene3D" id="1.10.510.10">
    <property type="entry name" value="Transferase(Phosphotransferase) domain 1"/>
    <property type="match status" value="1"/>
</dbReference>
<evidence type="ECO:0000313" key="7">
    <source>
        <dbReference type="Proteomes" id="UP001211907"/>
    </source>
</evidence>
<dbReference type="AlphaFoldDB" id="A0AAD5XF35"/>
<name>A0AAD5XF35_9FUNG</name>
<dbReference type="PANTHER" id="PTHR44167:SF30">
    <property type="entry name" value="PHOSPHORYLASE KINASE"/>
    <property type="match status" value="1"/>
</dbReference>
<dbReference type="PROSITE" id="PS00107">
    <property type="entry name" value="PROTEIN_KINASE_ATP"/>
    <property type="match status" value="1"/>
</dbReference>
<dbReference type="Proteomes" id="UP001211907">
    <property type="component" value="Unassembled WGS sequence"/>
</dbReference>